<name>A0A0L9VC47_PHAAN</name>
<evidence type="ECO:0000313" key="1">
    <source>
        <dbReference type="EMBL" id="KOM52477.1"/>
    </source>
</evidence>
<accession>A0A0L9VC47</accession>
<protein>
    <submittedName>
        <fullName evidence="1">Uncharacterized protein</fullName>
    </submittedName>
</protein>
<reference evidence="2" key="1">
    <citation type="journal article" date="2015" name="Proc. Natl. Acad. Sci. U.S.A.">
        <title>Genome sequencing of adzuki bean (Vigna angularis) provides insight into high starch and low fat accumulation and domestication.</title>
        <authorList>
            <person name="Yang K."/>
            <person name="Tian Z."/>
            <person name="Chen C."/>
            <person name="Luo L."/>
            <person name="Zhao B."/>
            <person name="Wang Z."/>
            <person name="Yu L."/>
            <person name="Li Y."/>
            <person name="Sun Y."/>
            <person name="Li W."/>
            <person name="Chen Y."/>
            <person name="Li Y."/>
            <person name="Zhang Y."/>
            <person name="Ai D."/>
            <person name="Zhao J."/>
            <person name="Shang C."/>
            <person name="Ma Y."/>
            <person name="Wu B."/>
            <person name="Wang M."/>
            <person name="Gao L."/>
            <person name="Sun D."/>
            <person name="Zhang P."/>
            <person name="Guo F."/>
            <person name="Wang W."/>
            <person name="Li Y."/>
            <person name="Wang J."/>
            <person name="Varshney R.K."/>
            <person name="Wang J."/>
            <person name="Ling H.Q."/>
            <person name="Wan P."/>
        </authorList>
    </citation>
    <scope>NUCLEOTIDE SEQUENCE</scope>
    <source>
        <strain evidence="2">cv. Jingnong 6</strain>
    </source>
</reference>
<dbReference type="Gramene" id="KOM52477">
    <property type="protein sequence ID" value="KOM52477"/>
    <property type="gene ID" value="LR48_Vigan09g113600"/>
</dbReference>
<dbReference type="EMBL" id="CM003379">
    <property type="protein sequence ID" value="KOM52477.1"/>
    <property type="molecule type" value="Genomic_DNA"/>
</dbReference>
<proteinExistence type="predicted"/>
<organism evidence="1 2">
    <name type="scientific">Phaseolus angularis</name>
    <name type="common">Azuki bean</name>
    <name type="synonym">Vigna angularis</name>
    <dbReference type="NCBI Taxonomy" id="3914"/>
    <lineage>
        <taxon>Eukaryota</taxon>
        <taxon>Viridiplantae</taxon>
        <taxon>Streptophyta</taxon>
        <taxon>Embryophyta</taxon>
        <taxon>Tracheophyta</taxon>
        <taxon>Spermatophyta</taxon>
        <taxon>Magnoliopsida</taxon>
        <taxon>eudicotyledons</taxon>
        <taxon>Gunneridae</taxon>
        <taxon>Pentapetalae</taxon>
        <taxon>rosids</taxon>
        <taxon>fabids</taxon>
        <taxon>Fabales</taxon>
        <taxon>Fabaceae</taxon>
        <taxon>Papilionoideae</taxon>
        <taxon>50 kb inversion clade</taxon>
        <taxon>NPAAA clade</taxon>
        <taxon>indigoferoid/millettioid clade</taxon>
        <taxon>Phaseoleae</taxon>
        <taxon>Vigna</taxon>
    </lineage>
</organism>
<gene>
    <name evidence="1" type="ORF">LR48_Vigan09g113600</name>
</gene>
<dbReference type="AlphaFoldDB" id="A0A0L9VC47"/>
<dbReference type="Proteomes" id="UP000053144">
    <property type="component" value="Chromosome 9"/>
</dbReference>
<sequence length="319" mass="35920">MSVRPSSLLLSVRPSPLLFNRSSKLLFNRSSFPTVVQPFVQTVVQPFVLPHCSTVRPSPLFNRSSFPTVVQPFVLPHCCCDLSVQFYCLMSVRSSLERSVSFERSVSMCLSSAFVRLAFGPAAANIIRQRKCARPPPTSISSRELIVILSLVPPPGFIFNLSSRPSSPTPLYPLNEQFVLSSIASSPFHPFVPSLRYPFETNKPMFFEPITENITIQHTTRTEGCPQYEDEDKMEGPLPYFLTPKDCCSACNGMCTHGLFLNRRRGSRVRVWGVQLHSPFTHTQYAYREWGPIPGSERNLEIEGLCSGVIWDILPVWLS</sequence>
<evidence type="ECO:0000313" key="2">
    <source>
        <dbReference type="Proteomes" id="UP000053144"/>
    </source>
</evidence>